<keyword evidence="1" id="KW-0479">Metal-binding</keyword>
<dbReference type="Pfam" id="PF14392">
    <property type="entry name" value="zf-CCHC_4"/>
    <property type="match status" value="1"/>
</dbReference>
<gene>
    <name evidence="3" type="ORF">EUGRSUZ_F00181</name>
</gene>
<dbReference type="AlphaFoldDB" id="A0A059BJS4"/>
<dbReference type="EMBL" id="KK198758">
    <property type="protein sequence ID" value="KCW66358.1"/>
    <property type="molecule type" value="Genomic_DNA"/>
</dbReference>
<dbReference type="InterPro" id="IPR001878">
    <property type="entry name" value="Znf_CCHC"/>
</dbReference>
<proteinExistence type="predicted"/>
<dbReference type="PROSITE" id="PS50158">
    <property type="entry name" value="ZF_CCHC"/>
    <property type="match status" value="1"/>
</dbReference>
<dbReference type="GO" id="GO:0003676">
    <property type="term" value="F:nucleic acid binding"/>
    <property type="evidence" value="ECO:0007669"/>
    <property type="project" value="InterPro"/>
</dbReference>
<dbReference type="PANTHER" id="PTHR31286">
    <property type="entry name" value="GLYCINE-RICH CELL WALL STRUCTURAL PROTEIN 1.8-LIKE"/>
    <property type="match status" value="1"/>
</dbReference>
<protein>
    <recommendedName>
        <fullName evidence="2">CCHC-type domain-containing protein</fullName>
    </recommendedName>
</protein>
<feature type="domain" description="CCHC-type" evidence="2">
    <location>
        <begin position="144"/>
        <end position="159"/>
    </location>
</feature>
<evidence type="ECO:0000256" key="1">
    <source>
        <dbReference type="PROSITE-ProRule" id="PRU00047"/>
    </source>
</evidence>
<keyword evidence="1" id="KW-0863">Zinc-finger</keyword>
<dbReference type="Gramene" id="KCW66358">
    <property type="protein sequence ID" value="KCW66358"/>
    <property type="gene ID" value="EUGRSUZ_F00181"/>
</dbReference>
<dbReference type="InterPro" id="IPR025836">
    <property type="entry name" value="Zn_knuckle_CX2CX4HX4C"/>
</dbReference>
<keyword evidence="1" id="KW-0862">Zinc</keyword>
<organism evidence="3">
    <name type="scientific">Eucalyptus grandis</name>
    <name type="common">Flooded gum</name>
    <dbReference type="NCBI Taxonomy" id="71139"/>
    <lineage>
        <taxon>Eukaryota</taxon>
        <taxon>Viridiplantae</taxon>
        <taxon>Streptophyta</taxon>
        <taxon>Embryophyta</taxon>
        <taxon>Tracheophyta</taxon>
        <taxon>Spermatophyta</taxon>
        <taxon>Magnoliopsida</taxon>
        <taxon>eudicotyledons</taxon>
        <taxon>Gunneridae</taxon>
        <taxon>Pentapetalae</taxon>
        <taxon>rosids</taxon>
        <taxon>malvids</taxon>
        <taxon>Myrtales</taxon>
        <taxon>Myrtaceae</taxon>
        <taxon>Myrtoideae</taxon>
        <taxon>Eucalypteae</taxon>
        <taxon>Eucalyptus</taxon>
    </lineage>
</organism>
<dbReference type="PANTHER" id="PTHR31286:SF99">
    <property type="entry name" value="DUF4283 DOMAIN-CONTAINING PROTEIN"/>
    <property type="match status" value="1"/>
</dbReference>
<dbReference type="OMA" id="MPITENE"/>
<reference evidence="3" key="1">
    <citation type="submission" date="2013-07" db="EMBL/GenBank/DDBJ databases">
        <title>The genome of Eucalyptus grandis.</title>
        <authorList>
            <person name="Schmutz J."/>
            <person name="Hayes R."/>
            <person name="Myburg A."/>
            <person name="Tuskan G."/>
            <person name="Grattapaglia D."/>
            <person name="Rokhsar D.S."/>
        </authorList>
    </citation>
    <scope>NUCLEOTIDE SEQUENCE</scope>
    <source>
        <tissue evidence="3">Leaf extractions</tissue>
    </source>
</reference>
<evidence type="ECO:0000259" key="2">
    <source>
        <dbReference type="PROSITE" id="PS50158"/>
    </source>
</evidence>
<dbReference type="GO" id="GO:0008270">
    <property type="term" value="F:zinc ion binding"/>
    <property type="evidence" value="ECO:0007669"/>
    <property type="project" value="UniProtKB-KW"/>
</dbReference>
<dbReference type="InParanoid" id="A0A059BJS4"/>
<dbReference type="STRING" id="71139.A0A059BJS4"/>
<dbReference type="InterPro" id="IPR040256">
    <property type="entry name" value="At4g02000-like"/>
</dbReference>
<sequence>MESRLSCLFTKRARLFSFVFQNEEEKDRILKTGPWSFASNLLVLKQCKPEIPEHCYDFSCCAFWVQMGGITPGWFREDVFVDLAERVGRIIDIQLEARANELYRAGKVKVDLDLTLPLKSGAILDIGHKKLWVEFKYERFPHYCYSCGRIGHCATNCEEIPYDQTKWAENKVGKYGPWLKAEVRDHSPHWEAFYGKLETTYDAEDVVPEMPITENEVESGMRNDSEIRATTNRNKKRADCDDSHYLLEGSTMDLNKKDKGKQIMCINPPKVIFQTEDSKTFEASENQKTKEISGPCFFPH</sequence>
<accession>A0A059BJS4</accession>
<evidence type="ECO:0000313" key="3">
    <source>
        <dbReference type="EMBL" id="KCW66358.1"/>
    </source>
</evidence>
<name>A0A059BJS4_EUCGR</name>